<keyword evidence="8" id="KW-1185">Reference proteome</keyword>
<dbReference type="Pfam" id="PF04142">
    <property type="entry name" value="Nuc_sug_transp"/>
    <property type="match status" value="1"/>
</dbReference>
<name>A0A7R8XBZ8_9CRUS</name>
<gene>
    <name evidence="7" type="ORF">DSTB1V02_LOCUS7345</name>
</gene>
<reference evidence="7" key="1">
    <citation type="submission" date="2020-11" db="EMBL/GenBank/DDBJ databases">
        <authorList>
            <person name="Tran Van P."/>
        </authorList>
    </citation>
    <scope>NUCLEOTIDE SEQUENCE</scope>
</reference>
<feature type="transmembrane region" description="Helical" evidence="6">
    <location>
        <begin position="220"/>
        <end position="238"/>
    </location>
</feature>
<keyword evidence="2" id="KW-0813">Transport</keyword>
<feature type="transmembrane region" description="Helical" evidence="6">
    <location>
        <begin position="344"/>
        <end position="362"/>
    </location>
</feature>
<dbReference type="EMBL" id="LR900994">
    <property type="protein sequence ID" value="CAD7247514.1"/>
    <property type="molecule type" value="Genomic_DNA"/>
</dbReference>
<feature type="transmembrane region" description="Helical" evidence="6">
    <location>
        <begin position="258"/>
        <end position="286"/>
    </location>
</feature>
<evidence type="ECO:0000313" key="8">
    <source>
        <dbReference type="Proteomes" id="UP000677054"/>
    </source>
</evidence>
<dbReference type="GO" id="GO:0015165">
    <property type="term" value="F:pyrimidine nucleotide-sugar transmembrane transporter activity"/>
    <property type="evidence" value="ECO:0007669"/>
    <property type="project" value="InterPro"/>
</dbReference>
<keyword evidence="4 6" id="KW-1133">Transmembrane helix</keyword>
<evidence type="ECO:0000256" key="2">
    <source>
        <dbReference type="ARBA" id="ARBA00022597"/>
    </source>
</evidence>
<feature type="transmembrane region" description="Helical" evidence="6">
    <location>
        <begin position="156"/>
        <end position="182"/>
    </location>
</feature>
<comment type="subcellular location">
    <subcellularLocation>
        <location evidence="1">Membrane</location>
        <topology evidence="1">Multi-pass membrane protein</topology>
    </subcellularLocation>
</comment>
<sequence length="429" mass="47729">MKKKVTLLEEGIQSPGATEPEASLAWCDVFKTSCSGIFSRELFPTCSSFITFVSYMALSINQGLMVKGSQDDKNKYSYSTIAAVLMTEILKLLTSFIIYFYKDIVRIFMLRQEIENLFFSAVVMFGHCGMTSAKAAEVSQNLKSHVKCVSANDLSSISLAVLFSVLLLYFVPAFLYCLYNNLAFTNLGKFDPTTYFLLLQLRVVVTGVCFQVLFKKTLTFRQWISLLILTLGCIVKNVGVTRAQNAATDSSSSLAETILADIIVAIFSVNIIYILLQVFSSCFAGVFNEYLLKDYGAKTPLMVQNLYMYFNSIICNLFLVYLDQTVIQIQDSSLNWKNLFNPKVLLIIANNAAIGIVTSFFLHQLNSILKAFASALELVFTAVLTWIIFGIPIDGYTITALVIVIYASLLYSQSPVVNVARTGSSRISK</sequence>
<dbReference type="PANTHER" id="PTHR10231">
    <property type="entry name" value="NUCLEOTIDE-SUGAR TRANSMEMBRANE TRANSPORTER"/>
    <property type="match status" value="1"/>
</dbReference>
<feature type="transmembrane region" description="Helical" evidence="6">
    <location>
        <begin position="396"/>
        <end position="414"/>
    </location>
</feature>
<dbReference type="EMBL" id="CAJPEV010001477">
    <property type="protein sequence ID" value="CAG0892882.1"/>
    <property type="molecule type" value="Genomic_DNA"/>
</dbReference>
<feature type="transmembrane region" description="Helical" evidence="6">
    <location>
        <begin position="80"/>
        <end position="101"/>
    </location>
</feature>
<evidence type="ECO:0000256" key="5">
    <source>
        <dbReference type="ARBA" id="ARBA00023136"/>
    </source>
</evidence>
<evidence type="ECO:0000256" key="3">
    <source>
        <dbReference type="ARBA" id="ARBA00022692"/>
    </source>
</evidence>
<evidence type="ECO:0000256" key="4">
    <source>
        <dbReference type="ARBA" id="ARBA00022989"/>
    </source>
</evidence>
<dbReference type="OrthoDB" id="6379239at2759"/>
<proteinExistence type="predicted"/>
<feature type="transmembrane region" description="Helical" evidence="6">
    <location>
        <begin position="368"/>
        <end position="389"/>
    </location>
</feature>
<keyword evidence="5 6" id="KW-0472">Membrane</keyword>
<dbReference type="Proteomes" id="UP000677054">
    <property type="component" value="Unassembled WGS sequence"/>
</dbReference>
<evidence type="ECO:0008006" key="9">
    <source>
        <dbReference type="Google" id="ProtNLM"/>
    </source>
</evidence>
<feature type="transmembrane region" description="Helical" evidence="6">
    <location>
        <begin position="194"/>
        <end position="214"/>
    </location>
</feature>
<keyword evidence="3 6" id="KW-0812">Transmembrane</keyword>
<feature type="transmembrane region" description="Helical" evidence="6">
    <location>
        <begin position="306"/>
        <end position="323"/>
    </location>
</feature>
<organism evidence="7">
    <name type="scientific">Darwinula stevensoni</name>
    <dbReference type="NCBI Taxonomy" id="69355"/>
    <lineage>
        <taxon>Eukaryota</taxon>
        <taxon>Metazoa</taxon>
        <taxon>Ecdysozoa</taxon>
        <taxon>Arthropoda</taxon>
        <taxon>Crustacea</taxon>
        <taxon>Oligostraca</taxon>
        <taxon>Ostracoda</taxon>
        <taxon>Podocopa</taxon>
        <taxon>Podocopida</taxon>
        <taxon>Darwinulocopina</taxon>
        <taxon>Darwinuloidea</taxon>
        <taxon>Darwinulidae</taxon>
        <taxon>Darwinula</taxon>
    </lineage>
</organism>
<feature type="transmembrane region" description="Helical" evidence="6">
    <location>
        <begin position="42"/>
        <end position="60"/>
    </location>
</feature>
<evidence type="ECO:0000313" key="7">
    <source>
        <dbReference type="EMBL" id="CAD7247514.1"/>
    </source>
</evidence>
<evidence type="ECO:0000256" key="1">
    <source>
        <dbReference type="ARBA" id="ARBA00004141"/>
    </source>
</evidence>
<accession>A0A7R8XBZ8</accession>
<dbReference type="InterPro" id="IPR007271">
    <property type="entry name" value="Nuc_sug_transpt"/>
</dbReference>
<protein>
    <recommendedName>
        <fullName evidence="9">CMP-sialic acid transporter</fullName>
    </recommendedName>
</protein>
<evidence type="ECO:0000256" key="6">
    <source>
        <dbReference type="SAM" id="Phobius"/>
    </source>
</evidence>
<dbReference type="GO" id="GO:0000139">
    <property type="term" value="C:Golgi membrane"/>
    <property type="evidence" value="ECO:0007669"/>
    <property type="project" value="InterPro"/>
</dbReference>
<keyword evidence="2" id="KW-0762">Sugar transport</keyword>
<dbReference type="AlphaFoldDB" id="A0A7R8XBZ8"/>